<dbReference type="OrthoDB" id="1534647at2759"/>
<organism evidence="1 2">
    <name type="scientific">Artemisia annua</name>
    <name type="common">Sweet wormwood</name>
    <dbReference type="NCBI Taxonomy" id="35608"/>
    <lineage>
        <taxon>Eukaryota</taxon>
        <taxon>Viridiplantae</taxon>
        <taxon>Streptophyta</taxon>
        <taxon>Embryophyta</taxon>
        <taxon>Tracheophyta</taxon>
        <taxon>Spermatophyta</taxon>
        <taxon>Magnoliopsida</taxon>
        <taxon>eudicotyledons</taxon>
        <taxon>Gunneridae</taxon>
        <taxon>Pentapetalae</taxon>
        <taxon>asterids</taxon>
        <taxon>campanulids</taxon>
        <taxon>Asterales</taxon>
        <taxon>Asteraceae</taxon>
        <taxon>Asteroideae</taxon>
        <taxon>Anthemideae</taxon>
        <taxon>Artemisiinae</taxon>
        <taxon>Artemisia</taxon>
    </lineage>
</organism>
<comment type="caution">
    <text evidence="1">The sequence shown here is derived from an EMBL/GenBank/DDBJ whole genome shotgun (WGS) entry which is preliminary data.</text>
</comment>
<dbReference type="EMBL" id="PKPP01005456">
    <property type="protein sequence ID" value="PWA60054.1"/>
    <property type="molecule type" value="Genomic_DNA"/>
</dbReference>
<evidence type="ECO:0000313" key="2">
    <source>
        <dbReference type="Proteomes" id="UP000245207"/>
    </source>
</evidence>
<evidence type="ECO:0000313" key="1">
    <source>
        <dbReference type="EMBL" id="PWA60054.1"/>
    </source>
</evidence>
<gene>
    <name evidence="1" type="ORF">CTI12_AA383880</name>
</gene>
<accession>A0A2U1MFN7</accession>
<name>A0A2U1MFN7_ARTAN</name>
<keyword evidence="2" id="KW-1185">Reference proteome</keyword>
<dbReference type="Proteomes" id="UP000245207">
    <property type="component" value="Unassembled WGS sequence"/>
</dbReference>
<sequence length="247" mass="28923">MNVNEKSNVVKPILVPQRLDMRNSIRIAAQSQKKLSLTGRRLDEQGLSRILVDDFHSVDFLILKRFSGMKTQKLVNFKLKTAELNYCRSLKSLEHNTPLLETLLFRGPRMNNMMFMDCNKTFPLLRVLTLSYCDMTGCIKISSNSLQELFLLKFNKSIEITVTAPNLHHITYDGSTICSFSNMNVGRLFSADIELYRNWYQKRNDTWFRNLNEMLQCLKLASLFFAAKNIYYKNQDHCYNHTYMFPV</sequence>
<reference evidence="1 2" key="1">
    <citation type="journal article" date="2018" name="Mol. Plant">
        <title>The genome of Artemisia annua provides insight into the evolution of Asteraceae family and artemisinin biosynthesis.</title>
        <authorList>
            <person name="Shen Q."/>
            <person name="Zhang L."/>
            <person name="Liao Z."/>
            <person name="Wang S."/>
            <person name="Yan T."/>
            <person name="Shi P."/>
            <person name="Liu M."/>
            <person name="Fu X."/>
            <person name="Pan Q."/>
            <person name="Wang Y."/>
            <person name="Lv Z."/>
            <person name="Lu X."/>
            <person name="Zhang F."/>
            <person name="Jiang W."/>
            <person name="Ma Y."/>
            <person name="Chen M."/>
            <person name="Hao X."/>
            <person name="Li L."/>
            <person name="Tang Y."/>
            <person name="Lv G."/>
            <person name="Zhou Y."/>
            <person name="Sun X."/>
            <person name="Brodelius P.E."/>
            <person name="Rose J.K.C."/>
            <person name="Tang K."/>
        </authorList>
    </citation>
    <scope>NUCLEOTIDE SEQUENCE [LARGE SCALE GENOMIC DNA]</scope>
    <source>
        <strain evidence="2">cv. Huhao1</strain>
        <tissue evidence="1">Leaf</tissue>
    </source>
</reference>
<protein>
    <submittedName>
        <fullName evidence="1">F-box domain, cyclin-like protein</fullName>
    </submittedName>
</protein>
<dbReference type="AlphaFoldDB" id="A0A2U1MFN7"/>
<proteinExistence type="predicted"/>